<dbReference type="InterPro" id="IPR026040">
    <property type="entry name" value="HyI-like"/>
</dbReference>
<organism evidence="5 6">
    <name type="scientific">Oligosphaera ethanolica</name>
    <dbReference type="NCBI Taxonomy" id="760260"/>
    <lineage>
        <taxon>Bacteria</taxon>
        <taxon>Pseudomonadati</taxon>
        <taxon>Lentisphaerota</taxon>
        <taxon>Oligosphaeria</taxon>
        <taxon>Oligosphaerales</taxon>
        <taxon>Oligosphaeraceae</taxon>
        <taxon>Oligosphaera</taxon>
    </lineage>
</organism>
<dbReference type="AlphaFoldDB" id="A0AAE4AMD7"/>
<evidence type="ECO:0000256" key="3">
    <source>
        <dbReference type="PIRSR" id="PIRSR006241-50"/>
    </source>
</evidence>
<sequence length="251" mass="27635">MKLSPCLELFFKELPFPDRIAAVADCGYSAGEFWGYANKDIAAIAAAAEKHKVAITSFGNGCNNLLDRSQHDKYVADFAETVEVAKRLNCWKVIVLTGNVVPGRTRCDMSKAVIEGLRKLAPLAEKAGITLILELLNTAVNHAGYFLDNSEDMAAVLRAVNSPNVKGLYDIYHAGIMEGNVTEKIMTNLDIIGHFHAAGIPGRHEMKAGEQNYPFICRKIDEAGYTGYLGLEYHPLKDSRSSLIETREWLA</sequence>
<dbReference type="SUPFAM" id="SSF51658">
    <property type="entry name" value="Xylose isomerase-like"/>
    <property type="match status" value="1"/>
</dbReference>
<dbReference type="PANTHER" id="PTHR43489">
    <property type="entry name" value="ISOMERASE"/>
    <property type="match status" value="1"/>
</dbReference>
<proteinExistence type="inferred from homology"/>
<protein>
    <submittedName>
        <fullName evidence="5">Hydroxypyruvate isomerase</fullName>
        <ecNumber evidence="5">5.3.1.22</ecNumber>
    </submittedName>
</protein>
<feature type="domain" description="Xylose isomerase-like TIM barrel" evidence="4">
    <location>
        <begin position="20"/>
        <end position="250"/>
    </location>
</feature>
<keyword evidence="6" id="KW-1185">Reference proteome</keyword>
<dbReference type="Proteomes" id="UP001238163">
    <property type="component" value="Unassembled WGS sequence"/>
</dbReference>
<dbReference type="RefSeq" id="WP_307259708.1">
    <property type="nucleotide sequence ID" value="NZ_JAUSVL010000001.1"/>
</dbReference>
<comment type="similarity">
    <text evidence="2">Belongs to the hyi family.</text>
</comment>
<dbReference type="InterPro" id="IPR013022">
    <property type="entry name" value="Xyl_isomerase-like_TIM-brl"/>
</dbReference>
<dbReference type="PIRSF" id="PIRSF006241">
    <property type="entry name" value="HyI"/>
    <property type="match status" value="1"/>
</dbReference>
<name>A0AAE4AMD7_9BACT</name>
<feature type="active site" description="Proton donor/acceptor" evidence="3">
    <location>
        <position position="134"/>
    </location>
</feature>
<evidence type="ECO:0000313" key="6">
    <source>
        <dbReference type="Proteomes" id="UP001238163"/>
    </source>
</evidence>
<comment type="caution">
    <text evidence="5">The sequence shown here is derived from an EMBL/GenBank/DDBJ whole genome shotgun (WGS) entry which is preliminary data.</text>
</comment>
<dbReference type="Pfam" id="PF01261">
    <property type="entry name" value="AP_endonuc_2"/>
    <property type="match status" value="1"/>
</dbReference>
<dbReference type="InterPro" id="IPR050417">
    <property type="entry name" value="Sugar_Epim/Isomerase"/>
</dbReference>
<evidence type="ECO:0000313" key="5">
    <source>
        <dbReference type="EMBL" id="MDQ0288386.1"/>
    </source>
</evidence>
<dbReference type="PANTHER" id="PTHR43489:SF3">
    <property type="entry name" value="XYLOSE ISOMERASE DOMAIN PROTEIN TIM BARREL"/>
    <property type="match status" value="1"/>
</dbReference>
<dbReference type="EC" id="5.3.1.22" evidence="5"/>
<feature type="active site" description="Proton donor/acceptor" evidence="3">
    <location>
        <position position="232"/>
    </location>
</feature>
<accession>A0AAE4AMD7</accession>
<dbReference type="GO" id="GO:0008903">
    <property type="term" value="F:hydroxypyruvate isomerase activity"/>
    <property type="evidence" value="ECO:0007669"/>
    <property type="project" value="UniProtKB-EC"/>
</dbReference>
<dbReference type="EMBL" id="JAUSVL010000001">
    <property type="protein sequence ID" value="MDQ0288386.1"/>
    <property type="molecule type" value="Genomic_DNA"/>
</dbReference>
<evidence type="ECO:0000256" key="1">
    <source>
        <dbReference type="ARBA" id="ARBA00023235"/>
    </source>
</evidence>
<evidence type="ECO:0000256" key="2">
    <source>
        <dbReference type="PIRNR" id="PIRNR006241"/>
    </source>
</evidence>
<evidence type="ECO:0000259" key="4">
    <source>
        <dbReference type="Pfam" id="PF01261"/>
    </source>
</evidence>
<gene>
    <name evidence="5" type="ORF">J3R75_000493</name>
</gene>
<keyword evidence="1 2" id="KW-0413">Isomerase</keyword>
<dbReference type="Gene3D" id="3.20.20.150">
    <property type="entry name" value="Divalent-metal-dependent TIM barrel enzymes"/>
    <property type="match status" value="1"/>
</dbReference>
<dbReference type="InterPro" id="IPR036237">
    <property type="entry name" value="Xyl_isomerase-like_sf"/>
</dbReference>
<reference evidence="5" key="1">
    <citation type="submission" date="2023-07" db="EMBL/GenBank/DDBJ databases">
        <title>Genomic Encyclopedia of Type Strains, Phase IV (KMG-IV): sequencing the most valuable type-strain genomes for metagenomic binning, comparative biology and taxonomic classification.</title>
        <authorList>
            <person name="Goeker M."/>
        </authorList>
    </citation>
    <scope>NUCLEOTIDE SEQUENCE</scope>
    <source>
        <strain evidence="5">DSM 24202</strain>
    </source>
</reference>